<dbReference type="InterPro" id="IPR044862">
    <property type="entry name" value="Pro_4_hyd_alph_FE2OG_OXY"/>
</dbReference>
<dbReference type="Gene3D" id="2.60.120.620">
    <property type="entry name" value="q2cbj1_9rhob like domain"/>
    <property type="match status" value="1"/>
</dbReference>
<dbReference type="EMBL" id="QGML01000847">
    <property type="protein sequence ID" value="TVY90478.1"/>
    <property type="molecule type" value="Genomic_DNA"/>
</dbReference>
<dbReference type="PANTHER" id="PTHR33099:SF7">
    <property type="entry name" value="MYND-TYPE DOMAIN-CONTAINING PROTEIN"/>
    <property type="match status" value="1"/>
</dbReference>
<evidence type="ECO:0000313" key="3">
    <source>
        <dbReference type="Proteomes" id="UP000315522"/>
    </source>
</evidence>
<dbReference type="PROSITE" id="PS51471">
    <property type="entry name" value="FE2OG_OXY"/>
    <property type="match status" value="1"/>
</dbReference>
<evidence type="ECO:0000259" key="1">
    <source>
        <dbReference type="PROSITE" id="PS51471"/>
    </source>
</evidence>
<proteinExistence type="predicted"/>
<dbReference type="InterPro" id="IPR005123">
    <property type="entry name" value="Oxoglu/Fe-dep_dioxygenase_dom"/>
</dbReference>
<protein>
    <recommendedName>
        <fullName evidence="1">Fe2OG dioxygenase domain-containing protein</fullName>
    </recommendedName>
</protein>
<dbReference type="Pfam" id="PF13640">
    <property type="entry name" value="2OG-FeII_Oxy_3"/>
    <property type="match status" value="1"/>
</dbReference>
<sequence>MASNPPQKSDHSVDLDPEQLKEGLDECLSNIEGDGSFALFERLNNPPNPGIFLKEGGLVGLPLSDRDAEAIIAASHQAPFGKGEETLVDTTVRKTWEVSPGQFELKNPTWQPFVKTIVAKVSAGLGVDATGNGVSAELYKMLLYDEGALFKPHQDSEKVPRMFATLVIALPSKHEGGEVRVTHAGKTRVFETAKFSDFGSSFLAWFSDVTHEVKPVLSGRRLVLTYNLVHQTLGPKELGANTNAAMSKLRLLLPAWIKGLEEDDTFPTTQAFLFEHQYTDASLCYDGLKGHDRQVASHLREACNEFGFCFYLANLDHTVTGGCDDDGYGYDDDWGYRGGGGDGGIHAITDEIERETLLKRVVELDGTEVAKDLAFDEDTFIQADALAEVEPDDEDYSGFTGNEGVSTTHFYHRTVAILIPRSHRIEFFLDPHGHTKTTVESIYSLHSRREPRKPKVLEWIDRLAVKNIQDTIDQSNREDLEQICRMVIRHTTAWKSKPPPTAAWRAEAAPFSEEVLMRAVTLSLELDNKSLFVGIYEAWTQKSSSPSTTGPGNVSPDAFQSVGTALLRYDLENLLPKLSAQCSENVKLAERFKLMNAVKLGFETEAQRSGKVYTVYEDWINSQTDEALASPKVLIETAEDGALLTTLAERVPSQYIFNK</sequence>
<dbReference type="Proteomes" id="UP000315522">
    <property type="component" value="Unassembled WGS sequence"/>
</dbReference>
<reference evidence="2 3" key="1">
    <citation type="submission" date="2018-05" db="EMBL/GenBank/DDBJ databases">
        <title>Genome sequencing and assembly of the regulated plant pathogen Lachnellula willkommii and related sister species for the development of diagnostic species identification markers.</title>
        <authorList>
            <person name="Giroux E."/>
            <person name="Bilodeau G."/>
        </authorList>
    </citation>
    <scope>NUCLEOTIDE SEQUENCE [LARGE SCALE GENOMIC DNA]</scope>
    <source>
        <strain evidence="2 3">CBS 172.35</strain>
    </source>
</reference>
<name>A0A559MBZ8_9HELO</name>
<keyword evidence="3" id="KW-1185">Reference proteome</keyword>
<feature type="domain" description="Fe2OG dioxygenase" evidence="1">
    <location>
        <begin position="130"/>
        <end position="230"/>
    </location>
</feature>
<evidence type="ECO:0000313" key="2">
    <source>
        <dbReference type="EMBL" id="TVY90478.1"/>
    </source>
</evidence>
<organism evidence="2 3">
    <name type="scientific">Lachnellula willkommii</name>
    <dbReference type="NCBI Taxonomy" id="215461"/>
    <lineage>
        <taxon>Eukaryota</taxon>
        <taxon>Fungi</taxon>
        <taxon>Dikarya</taxon>
        <taxon>Ascomycota</taxon>
        <taxon>Pezizomycotina</taxon>
        <taxon>Leotiomycetes</taxon>
        <taxon>Helotiales</taxon>
        <taxon>Lachnaceae</taxon>
        <taxon>Lachnellula</taxon>
    </lineage>
</organism>
<dbReference type="PANTHER" id="PTHR33099">
    <property type="entry name" value="FE2OG DIOXYGENASE DOMAIN-CONTAINING PROTEIN"/>
    <property type="match status" value="1"/>
</dbReference>
<dbReference type="AlphaFoldDB" id="A0A559MBZ8"/>
<gene>
    <name evidence="2" type="ORF">LAWI1_G005874</name>
</gene>
<accession>A0A559MBZ8</accession>
<comment type="caution">
    <text evidence="2">The sequence shown here is derived from an EMBL/GenBank/DDBJ whole genome shotgun (WGS) entry which is preliminary data.</text>
</comment>